<reference evidence="3" key="2">
    <citation type="submission" date="2022-06" db="UniProtKB">
        <authorList>
            <consortium name="EnsemblMetazoa"/>
        </authorList>
    </citation>
    <scope>IDENTIFICATION</scope>
    <source>
        <strain evidence="3">DF5081</strain>
    </source>
</reference>
<accession>A0A8R1HU98</accession>
<dbReference type="AlphaFoldDB" id="A0A8R1HU98"/>
<feature type="transmembrane region" description="Helical" evidence="1">
    <location>
        <begin position="217"/>
        <end position="237"/>
    </location>
</feature>
<dbReference type="EnsemblMetazoa" id="CJA11215a.1">
    <property type="protein sequence ID" value="CJA11215a.1"/>
    <property type="gene ID" value="WBGene00130419"/>
</dbReference>
<reference evidence="4" key="1">
    <citation type="submission" date="2010-08" db="EMBL/GenBank/DDBJ databases">
        <authorList>
            <consortium name="Caenorhabditis japonica Sequencing Consortium"/>
            <person name="Wilson R.K."/>
        </authorList>
    </citation>
    <scope>NUCLEOTIDE SEQUENCE [LARGE SCALE GENOMIC DNA]</scope>
    <source>
        <strain evidence="4">DF5081</strain>
    </source>
</reference>
<dbReference type="PANTHER" id="PTHR36157:SF1">
    <property type="entry name" value="DOMAIN OF UNKNOWN FUNCTION DX DOMAIN-CONTAINING PROTEIN"/>
    <property type="match status" value="1"/>
</dbReference>
<evidence type="ECO:0000313" key="4">
    <source>
        <dbReference type="Proteomes" id="UP000005237"/>
    </source>
</evidence>
<keyword evidence="1" id="KW-0812">Transmembrane</keyword>
<evidence type="ECO:0000256" key="1">
    <source>
        <dbReference type="SAM" id="Phobius"/>
    </source>
</evidence>
<dbReference type="Pfam" id="PF01666">
    <property type="entry name" value="DX"/>
    <property type="match status" value="2"/>
</dbReference>
<keyword evidence="1" id="KW-0472">Membrane</keyword>
<feature type="domain" description="Domain of unknown function DX" evidence="2">
    <location>
        <begin position="111"/>
        <end position="200"/>
    </location>
</feature>
<organism evidence="3 4">
    <name type="scientific">Caenorhabditis japonica</name>
    <dbReference type="NCBI Taxonomy" id="281687"/>
    <lineage>
        <taxon>Eukaryota</taxon>
        <taxon>Metazoa</taxon>
        <taxon>Ecdysozoa</taxon>
        <taxon>Nematoda</taxon>
        <taxon>Chromadorea</taxon>
        <taxon>Rhabditida</taxon>
        <taxon>Rhabditina</taxon>
        <taxon>Rhabditomorpha</taxon>
        <taxon>Rhabditoidea</taxon>
        <taxon>Rhabditidae</taxon>
        <taxon>Peloderinae</taxon>
        <taxon>Caenorhabditis</taxon>
    </lineage>
</organism>
<name>A0A8R1HU98_CAEJA</name>
<evidence type="ECO:0000259" key="2">
    <source>
        <dbReference type="Pfam" id="PF01666"/>
    </source>
</evidence>
<feature type="domain" description="Domain of unknown function DX" evidence="2">
    <location>
        <begin position="71"/>
        <end position="102"/>
    </location>
</feature>
<keyword evidence="1" id="KW-1133">Transmembrane helix</keyword>
<dbReference type="InterPro" id="IPR002593">
    <property type="entry name" value="DX"/>
</dbReference>
<protein>
    <recommendedName>
        <fullName evidence="2">Domain of unknown function DX domain-containing protein</fullName>
    </recommendedName>
</protein>
<keyword evidence="4" id="KW-1185">Reference proteome</keyword>
<dbReference type="PANTHER" id="PTHR36157">
    <property type="entry name" value="PROTEIN CBG12671-RELATED"/>
    <property type="match status" value="1"/>
</dbReference>
<evidence type="ECO:0000313" key="3">
    <source>
        <dbReference type="EnsemblMetazoa" id="CJA11215a.1"/>
    </source>
</evidence>
<sequence>MILFVDNLFVDRLNIRDAELCPGLPLPVGHEQECFGSILNDSSFGSCFHPGSTCYRGYCCPANHSIRKKPYVTRVKCNPLCKLDRKWAWSYCDPEMRRIVFVDHSIRKKPYVTRVKCNPLCKLDRKWAWSYCDPEMRRIVFVGSEPMYSKEKYIDYELKVAKKCRDYRSCKNGEICLATEGGWSEKMQQLSAANECWPNPFKPPKTSIFTGTEPWKYISYLWALIGFSLILVLFCFANGY</sequence>
<dbReference type="Proteomes" id="UP000005237">
    <property type="component" value="Unassembled WGS sequence"/>
</dbReference>
<proteinExistence type="predicted"/>